<dbReference type="SUPFAM" id="SSF51735">
    <property type="entry name" value="NAD(P)-binding Rossmann-fold domains"/>
    <property type="match status" value="1"/>
</dbReference>
<dbReference type="InterPro" id="IPR006115">
    <property type="entry name" value="6PGDH_NADP-bd"/>
</dbReference>
<evidence type="ECO:0000256" key="1">
    <source>
        <dbReference type="SAM" id="MobiDB-lite"/>
    </source>
</evidence>
<evidence type="ECO:0000313" key="3">
    <source>
        <dbReference type="EMBL" id="MEC4176604.1"/>
    </source>
</evidence>
<reference evidence="3 4" key="1">
    <citation type="submission" date="2024-01" db="EMBL/GenBank/DDBJ databases">
        <title>novel species in genus Adlercreutzia.</title>
        <authorList>
            <person name="Liu X."/>
        </authorList>
    </citation>
    <scope>NUCLEOTIDE SEQUENCE [LARGE SCALE GENOMIC DNA]</scope>
    <source>
        <strain evidence="3 4">R7</strain>
    </source>
</reference>
<dbReference type="EMBL" id="JAYMFF010000018">
    <property type="protein sequence ID" value="MEC4176604.1"/>
    <property type="molecule type" value="Genomic_DNA"/>
</dbReference>
<dbReference type="InterPro" id="IPR036291">
    <property type="entry name" value="NAD(P)-bd_dom_sf"/>
</dbReference>
<dbReference type="RefSeq" id="WP_338211024.1">
    <property type="nucleotide sequence ID" value="NZ_JAYMFF010000018.1"/>
</dbReference>
<feature type="domain" description="6-phosphogluconate dehydrogenase NADP-binding" evidence="2">
    <location>
        <begin position="32"/>
        <end position="98"/>
    </location>
</feature>
<dbReference type="Pfam" id="PF03446">
    <property type="entry name" value="NAD_binding_2"/>
    <property type="match status" value="1"/>
</dbReference>
<proteinExistence type="predicted"/>
<name>A0ABU6IJK6_9ACTN</name>
<accession>A0ABU6IJK6</accession>
<protein>
    <submittedName>
        <fullName evidence="3">NAD(P)-binding domain-containing protein</fullName>
    </submittedName>
</protein>
<sequence>MATSYAYVGAPTFIAAVEGRLADAGFVRASDATSADIVITFCTSASALEDLYFGDDGLVTSVAPGCTLVDLSATTPNFAREINAVATVNDLVMVEAPLTVRSLVAPEAFCRENLLGPVASESELTAEVRALLGAIFGEVVEVGAPGRAQLMRNTRTLPLAAALVSAIEAVALDDAAARSVGALDADQMPLFSPVSADPVVQAVRQERFTGAYTAEMLLAELSAALMAADDAEVILPGVEATMHLLELLAVIGGADMAPAALALVYRDEEAGAAAGLDWTRAEQAYGGGHHHDHDHDDDDDWGGYDDADWNDPSDYDGFDFSAN</sequence>
<feature type="region of interest" description="Disordered" evidence="1">
    <location>
        <begin position="285"/>
        <end position="308"/>
    </location>
</feature>
<keyword evidence="4" id="KW-1185">Reference proteome</keyword>
<feature type="compositionally biased region" description="Acidic residues" evidence="1">
    <location>
        <begin position="295"/>
        <end position="308"/>
    </location>
</feature>
<organism evidence="3 4">
    <name type="scientific">Adlercreutzia wanghongyangiae</name>
    <dbReference type="NCBI Taxonomy" id="3111451"/>
    <lineage>
        <taxon>Bacteria</taxon>
        <taxon>Bacillati</taxon>
        <taxon>Actinomycetota</taxon>
        <taxon>Coriobacteriia</taxon>
        <taxon>Eggerthellales</taxon>
        <taxon>Eggerthellaceae</taxon>
        <taxon>Adlercreutzia</taxon>
    </lineage>
</organism>
<comment type="caution">
    <text evidence="3">The sequence shown here is derived from an EMBL/GenBank/DDBJ whole genome shotgun (WGS) entry which is preliminary data.</text>
</comment>
<gene>
    <name evidence="3" type="ORF">VIN30_09115</name>
</gene>
<dbReference type="Gene3D" id="3.40.50.720">
    <property type="entry name" value="NAD(P)-binding Rossmann-like Domain"/>
    <property type="match status" value="1"/>
</dbReference>
<evidence type="ECO:0000313" key="4">
    <source>
        <dbReference type="Proteomes" id="UP001349994"/>
    </source>
</evidence>
<dbReference type="Proteomes" id="UP001349994">
    <property type="component" value="Unassembled WGS sequence"/>
</dbReference>
<evidence type="ECO:0000259" key="2">
    <source>
        <dbReference type="Pfam" id="PF03446"/>
    </source>
</evidence>